<dbReference type="AlphaFoldDB" id="A0A1G8AA12"/>
<keyword evidence="2" id="KW-1185">Reference proteome</keyword>
<dbReference type="Gene3D" id="3.40.720.10">
    <property type="entry name" value="Alkaline Phosphatase, subunit A"/>
    <property type="match status" value="1"/>
</dbReference>
<dbReference type="InterPro" id="IPR017850">
    <property type="entry name" value="Alkaline_phosphatase_core_sf"/>
</dbReference>
<protein>
    <submittedName>
        <fullName evidence="1">Uncharacterized conserved protein, DUF1501 family</fullName>
    </submittedName>
</protein>
<gene>
    <name evidence="1" type="ORF">SAMN04488136_1106</name>
</gene>
<reference evidence="1 2" key="1">
    <citation type="submission" date="2016-10" db="EMBL/GenBank/DDBJ databases">
        <authorList>
            <person name="de Groot N.N."/>
        </authorList>
    </citation>
    <scope>NUCLEOTIDE SEQUENCE [LARGE SCALE GENOMIC DNA]</scope>
    <source>
        <strain evidence="1 2">CGMCC 1.10228</strain>
    </source>
</reference>
<organism evidence="1 2">
    <name type="scientific">Vibrio xiamenensis</name>
    <dbReference type="NCBI Taxonomy" id="861298"/>
    <lineage>
        <taxon>Bacteria</taxon>
        <taxon>Pseudomonadati</taxon>
        <taxon>Pseudomonadota</taxon>
        <taxon>Gammaproteobacteria</taxon>
        <taxon>Vibrionales</taxon>
        <taxon>Vibrionaceae</taxon>
        <taxon>Vibrio</taxon>
    </lineage>
</organism>
<name>A0A1G8AA12_9VIBR</name>
<dbReference type="Pfam" id="PF07394">
    <property type="entry name" value="DUF1501"/>
    <property type="match status" value="1"/>
</dbReference>
<dbReference type="PANTHER" id="PTHR43737:SF1">
    <property type="entry name" value="DUF1501 DOMAIN-CONTAINING PROTEIN"/>
    <property type="match status" value="1"/>
</dbReference>
<dbReference type="SUPFAM" id="SSF53649">
    <property type="entry name" value="Alkaline phosphatase-like"/>
    <property type="match status" value="1"/>
</dbReference>
<dbReference type="InterPro" id="IPR010869">
    <property type="entry name" value="DUF1501"/>
</dbReference>
<dbReference type="RefSeq" id="WP_093272885.1">
    <property type="nucleotide sequence ID" value="NZ_FNDD01000010.1"/>
</dbReference>
<proteinExistence type="predicted"/>
<evidence type="ECO:0000313" key="1">
    <source>
        <dbReference type="EMBL" id="SDH17768.1"/>
    </source>
</evidence>
<dbReference type="InterPro" id="IPR006311">
    <property type="entry name" value="TAT_signal"/>
</dbReference>
<sequence length="443" mass="48347">MAISRRSFLYGLGASTLGASTLLPGIGWAASSGSSNQGYKALVCVCLLGGNDGFNMLIPRDDEHYEEYKSARKTISIKQEQLLTTDIVGSDSEGNPVEIGLHPSMSDLQTLCNKGYVNTILNCGVLRQPMTKEQTDYAPGMLFAHNSQREEWFKGNANTTDSTGWAGRLMVQLNGAENSSILPPLFSFDGSTQLFNSDIKSSAFKDNKVESLEYATDQVQSASQSLNQEEIDPKSEFHQLFHDLINDSVNYSSRASKIFALPNDSNLYHSGNDLALQLNSVLKFIKARETLGQDRQIFYVTLDGFDTHSNQSGTHQQLLKKLSQALNLFYQALENQGLESNVTTVTMSDFGRRIPPNASGTDHGWGNNQLVVNGGGITPGATGTWPSLVYGSDDDYSSGRLLPTTSVDQIGATLANWMGVSNADIAKVFPNLGNFYPQNLEFI</sequence>
<dbReference type="OrthoDB" id="9779968at2"/>
<dbReference type="Proteomes" id="UP000198854">
    <property type="component" value="Unassembled WGS sequence"/>
</dbReference>
<dbReference type="STRING" id="861298.SAMN04488136_1106"/>
<evidence type="ECO:0000313" key="2">
    <source>
        <dbReference type="Proteomes" id="UP000198854"/>
    </source>
</evidence>
<dbReference type="PANTHER" id="PTHR43737">
    <property type="entry name" value="BLL7424 PROTEIN"/>
    <property type="match status" value="1"/>
</dbReference>
<accession>A0A1G8AA12</accession>
<dbReference type="EMBL" id="FNDD01000010">
    <property type="protein sequence ID" value="SDH17768.1"/>
    <property type="molecule type" value="Genomic_DNA"/>
</dbReference>
<dbReference type="PROSITE" id="PS51318">
    <property type="entry name" value="TAT"/>
    <property type="match status" value="1"/>
</dbReference>